<dbReference type="GO" id="GO:0006412">
    <property type="term" value="P:translation"/>
    <property type="evidence" value="ECO:0007669"/>
    <property type="project" value="InterPro"/>
</dbReference>
<dbReference type="GO" id="GO:0000463">
    <property type="term" value="P:maturation of LSU-rRNA from tricistronic rRNA transcript (SSU-rRNA, 5.8S rRNA, LSU-rRNA)"/>
    <property type="evidence" value="ECO:0007669"/>
    <property type="project" value="InterPro"/>
</dbReference>
<dbReference type="GO" id="GO:0003729">
    <property type="term" value="F:mRNA binding"/>
    <property type="evidence" value="ECO:0007669"/>
    <property type="project" value="TreeGrafter"/>
</dbReference>
<dbReference type="GO" id="GO:0003735">
    <property type="term" value="F:structural constituent of ribosome"/>
    <property type="evidence" value="ECO:0007669"/>
    <property type="project" value="InterPro"/>
</dbReference>
<gene>
    <name evidence="6" type="ORF">Cni_G18003</name>
</gene>
<evidence type="ECO:0000313" key="7">
    <source>
        <dbReference type="Proteomes" id="UP001327560"/>
    </source>
</evidence>
<accession>A0AAQ3KIF5</accession>
<dbReference type="Gene3D" id="6.10.250.3450">
    <property type="match status" value="1"/>
</dbReference>
<feature type="region of interest" description="Disordered" evidence="5">
    <location>
        <begin position="164"/>
        <end position="190"/>
    </location>
</feature>
<dbReference type="CDD" id="cd00427">
    <property type="entry name" value="Ribosomal_L29_HIP"/>
    <property type="match status" value="1"/>
</dbReference>
<evidence type="ECO:0000256" key="3">
    <source>
        <dbReference type="ARBA" id="ARBA00023274"/>
    </source>
</evidence>
<name>A0AAQ3KIF5_9LILI</name>
<dbReference type="HAMAP" id="MF_00374">
    <property type="entry name" value="Ribosomal_uL29"/>
    <property type="match status" value="1"/>
</dbReference>
<dbReference type="NCBIfam" id="TIGR00012">
    <property type="entry name" value="L29"/>
    <property type="match status" value="1"/>
</dbReference>
<sequence length="417" mass="45954">MAKSIEEDYIDMDFSCSTSVCSSPPHDPTEFEFHLSSNPPDLSQALPSPADELFYKGKLLPLHLPPRLQMVEQLLCEPPTSCRAAAASTPYDSCNASPAPSRRASGELSAEDYFHDCLQELAGSHPKKTPSWARKLKEATTHGLKLKAPRAYLKSFFAAKSGGPKAKKRAEKTTTEAASGEQRRSFSGGAKYTSQAAAAASTKSSISSSFASSKSSSFSSVNSSELNGQLMLKRNSSVNSDAESSIQGAIAYCKKSQLQVEMESSARKSAGFCLLSVTKIAPDCEHEKNDDDEIALRIKVHELRGKTKAELQNQLKDLKNELSLLRIAKVTGGAPNKLSKIKVVRLSIARVLTIISQKQKAALREAYKNKKLLPLDLRPKKTRAIRRKLTKHQESLKTERERKREMYFPMRKYAIKA</sequence>
<protein>
    <recommendedName>
        <fullName evidence="8">60S ribosomal protein L35</fullName>
    </recommendedName>
</protein>
<keyword evidence="4" id="KW-0175">Coiled coil</keyword>
<evidence type="ECO:0000256" key="5">
    <source>
        <dbReference type="SAM" id="MobiDB-lite"/>
    </source>
</evidence>
<evidence type="ECO:0000256" key="2">
    <source>
        <dbReference type="ARBA" id="ARBA00022980"/>
    </source>
</evidence>
<dbReference type="FunFam" id="1.10.287.310:FF:000002">
    <property type="entry name" value="60S ribosomal protein L35"/>
    <property type="match status" value="1"/>
</dbReference>
<dbReference type="EMBL" id="CP136894">
    <property type="protein sequence ID" value="WOL09250.1"/>
    <property type="molecule type" value="Genomic_DNA"/>
</dbReference>
<evidence type="ECO:0008006" key="8">
    <source>
        <dbReference type="Google" id="ProtNLM"/>
    </source>
</evidence>
<comment type="similarity">
    <text evidence="1">Belongs to the universal ribosomal protein uL29 family.</text>
</comment>
<dbReference type="PANTHER" id="PTHR45722:SF2">
    <property type="entry name" value="LARGE RIBOSOMAL SUBUNIT PROTEIN UL29-RELATED"/>
    <property type="match status" value="1"/>
</dbReference>
<dbReference type="GO" id="GO:0022625">
    <property type="term" value="C:cytosolic large ribosomal subunit"/>
    <property type="evidence" value="ECO:0007669"/>
    <property type="project" value="InterPro"/>
</dbReference>
<dbReference type="AlphaFoldDB" id="A0AAQ3KIF5"/>
<dbReference type="InterPro" id="IPR001854">
    <property type="entry name" value="Ribosomal_uL29"/>
</dbReference>
<evidence type="ECO:0000256" key="4">
    <source>
        <dbReference type="SAM" id="Coils"/>
    </source>
</evidence>
<dbReference type="Pfam" id="PF00831">
    <property type="entry name" value="Ribosomal_L29"/>
    <property type="match status" value="1"/>
</dbReference>
<keyword evidence="3" id="KW-0687">Ribonucleoprotein</keyword>
<reference evidence="6 7" key="1">
    <citation type="submission" date="2023-10" db="EMBL/GenBank/DDBJ databases">
        <title>Chromosome-scale genome assembly provides insights into flower coloration mechanisms of Canna indica.</title>
        <authorList>
            <person name="Li C."/>
        </authorList>
    </citation>
    <scope>NUCLEOTIDE SEQUENCE [LARGE SCALE GENOMIC DNA]</scope>
    <source>
        <tissue evidence="6">Flower</tissue>
    </source>
</reference>
<keyword evidence="2" id="KW-0689">Ribosomal protein</keyword>
<dbReference type="Proteomes" id="UP001327560">
    <property type="component" value="Chromosome 5"/>
</dbReference>
<feature type="coiled-coil region" evidence="4">
    <location>
        <begin position="301"/>
        <end position="328"/>
    </location>
</feature>
<evidence type="ECO:0000313" key="6">
    <source>
        <dbReference type="EMBL" id="WOL09250.1"/>
    </source>
</evidence>
<dbReference type="Gene3D" id="1.10.287.310">
    <property type="match status" value="1"/>
</dbReference>
<organism evidence="6 7">
    <name type="scientific">Canna indica</name>
    <name type="common">Indian-shot</name>
    <dbReference type="NCBI Taxonomy" id="4628"/>
    <lineage>
        <taxon>Eukaryota</taxon>
        <taxon>Viridiplantae</taxon>
        <taxon>Streptophyta</taxon>
        <taxon>Embryophyta</taxon>
        <taxon>Tracheophyta</taxon>
        <taxon>Spermatophyta</taxon>
        <taxon>Magnoliopsida</taxon>
        <taxon>Liliopsida</taxon>
        <taxon>Zingiberales</taxon>
        <taxon>Cannaceae</taxon>
        <taxon>Canna</taxon>
    </lineage>
</organism>
<dbReference type="InterPro" id="IPR045059">
    <property type="entry name" value="Ribosomal_uL29_euk"/>
</dbReference>
<dbReference type="SUPFAM" id="SSF46561">
    <property type="entry name" value="Ribosomal protein L29 (L29p)"/>
    <property type="match status" value="1"/>
</dbReference>
<evidence type="ECO:0000256" key="1">
    <source>
        <dbReference type="ARBA" id="ARBA00009254"/>
    </source>
</evidence>
<dbReference type="InterPro" id="IPR036049">
    <property type="entry name" value="Ribosomal_uL29_sf"/>
</dbReference>
<dbReference type="FunFam" id="6.10.250.3450:FF:000001">
    <property type="entry name" value="60S ribosomal protein L35"/>
    <property type="match status" value="1"/>
</dbReference>
<dbReference type="PANTHER" id="PTHR45722">
    <property type="entry name" value="60S RIBOSOMAL PROTEIN L35"/>
    <property type="match status" value="1"/>
</dbReference>
<keyword evidence="7" id="KW-1185">Reference proteome</keyword>
<proteinExistence type="inferred from homology"/>